<protein>
    <submittedName>
        <fullName evidence="2">Uncharacterized protein</fullName>
    </submittedName>
</protein>
<accession>A0A6P8AQL7</accession>
<evidence type="ECO:0000313" key="2">
    <source>
        <dbReference type="RefSeq" id="XP_030977182.1"/>
    </source>
</evidence>
<dbReference type="GeneID" id="41966840"/>
<keyword evidence="1" id="KW-1185">Reference proteome</keyword>
<name>A0A6P8AQL7_PYRGI</name>
<proteinExistence type="predicted"/>
<reference evidence="2" key="3">
    <citation type="submission" date="2025-08" db="UniProtKB">
        <authorList>
            <consortium name="RefSeq"/>
        </authorList>
    </citation>
    <scope>IDENTIFICATION</scope>
    <source>
        <strain evidence="2">NI907</strain>
    </source>
</reference>
<gene>
    <name evidence="2" type="ORF">PgNI_11977</name>
</gene>
<organism evidence="1 2">
    <name type="scientific">Pyricularia grisea</name>
    <name type="common">Crabgrass-specific blast fungus</name>
    <name type="synonym">Magnaporthe grisea</name>
    <dbReference type="NCBI Taxonomy" id="148305"/>
    <lineage>
        <taxon>Eukaryota</taxon>
        <taxon>Fungi</taxon>
        <taxon>Dikarya</taxon>
        <taxon>Ascomycota</taxon>
        <taxon>Pezizomycotina</taxon>
        <taxon>Sordariomycetes</taxon>
        <taxon>Sordariomycetidae</taxon>
        <taxon>Magnaporthales</taxon>
        <taxon>Pyriculariaceae</taxon>
        <taxon>Pyricularia</taxon>
    </lineage>
</organism>
<dbReference type="AlphaFoldDB" id="A0A6P8AQL7"/>
<reference evidence="2" key="2">
    <citation type="submission" date="2019-10" db="EMBL/GenBank/DDBJ databases">
        <authorList>
            <consortium name="NCBI Genome Project"/>
        </authorList>
    </citation>
    <scope>NUCLEOTIDE SEQUENCE</scope>
    <source>
        <strain evidence="2">NI907</strain>
    </source>
</reference>
<dbReference type="KEGG" id="pgri:PgNI_11977"/>
<reference evidence="2" key="1">
    <citation type="journal article" date="2019" name="Mol. Biol. Evol.">
        <title>Blast fungal genomes show frequent chromosomal changes, gene gains and losses, and effector gene turnover.</title>
        <authorList>
            <person name="Gomez Luciano L.B."/>
            <person name="Jason Tsai I."/>
            <person name="Chuma I."/>
            <person name="Tosa Y."/>
            <person name="Chen Y.H."/>
            <person name="Li J.Y."/>
            <person name="Li M.Y."/>
            <person name="Jade Lu M.Y."/>
            <person name="Nakayashiki H."/>
            <person name="Li W.H."/>
        </authorList>
    </citation>
    <scope>NUCLEOTIDE SEQUENCE</scope>
    <source>
        <strain evidence="2">NI907</strain>
    </source>
</reference>
<dbReference type="Proteomes" id="UP000515153">
    <property type="component" value="Unplaced"/>
</dbReference>
<evidence type="ECO:0000313" key="1">
    <source>
        <dbReference type="Proteomes" id="UP000515153"/>
    </source>
</evidence>
<sequence length="109" mass="12253">MDRVAGTCLHTYRAKGRWRNESLRVQSLLDAGERFIVAGDELSCDAVVDETAEQVGKVWVWDLFTGEVVAMFKVPWGGRVRLRMGLGRRRAVGRDGKEKGRKNIMSCLA</sequence>
<dbReference type="RefSeq" id="XP_030977182.1">
    <property type="nucleotide sequence ID" value="XM_031131935.1"/>
</dbReference>